<evidence type="ECO:0000313" key="3">
    <source>
        <dbReference type="Proteomes" id="UP001614264"/>
    </source>
</evidence>
<accession>A0ABW8BH42</accession>
<dbReference type="GO" id="GO:0004519">
    <property type="term" value="F:endonuclease activity"/>
    <property type="evidence" value="ECO:0007669"/>
    <property type="project" value="UniProtKB-KW"/>
</dbReference>
<evidence type="ECO:0000313" key="2">
    <source>
        <dbReference type="EMBL" id="MFI7874352.1"/>
    </source>
</evidence>
<keyword evidence="2" id="KW-0255">Endonuclease</keyword>
<evidence type="ECO:0000259" key="1">
    <source>
        <dbReference type="Pfam" id="PF05685"/>
    </source>
</evidence>
<gene>
    <name evidence="2" type="ORF">AB4829_27615</name>
</gene>
<dbReference type="CDD" id="cd06260">
    <property type="entry name" value="DUF820-like"/>
    <property type="match status" value="1"/>
</dbReference>
<dbReference type="Proteomes" id="UP001614264">
    <property type="component" value="Unassembled WGS sequence"/>
</dbReference>
<feature type="domain" description="Putative restriction endonuclease" evidence="1">
    <location>
        <begin position="3"/>
        <end position="162"/>
    </location>
</feature>
<dbReference type="InterPro" id="IPR011335">
    <property type="entry name" value="Restrct_endonuc-II-like"/>
</dbReference>
<organism evidence="2 3">
    <name type="scientific">Streptomyces salinarius</name>
    <dbReference type="NCBI Taxonomy" id="2762598"/>
    <lineage>
        <taxon>Bacteria</taxon>
        <taxon>Bacillati</taxon>
        <taxon>Actinomycetota</taxon>
        <taxon>Actinomycetes</taxon>
        <taxon>Kitasatosporales</taxon>
        <taxon>Streptomycetaceae</taxon>
        <taxon>Streptomyces</taxon>
    </lineage>
</organism>
<dbReference type="PANTHER" id="PTHR35400">
    <property type="entry name" value="SLR1083 PROTEIN"/>
    <property type="match status" value="1"/>
</dbReference>
<sequence length="170" mass="19146">MREEARLEFIGGRLGRKVWPDGPRGCVIQWLTRSCLSQRPELWLDSRQGLGVGRHREGRARPDGSLVPSHAFAGAGEWADPAPVLMVVEVTSYDSDTDRRDRVDKPRAYAETGIPVYLLIDRDTCEVKVHSRPDGGRYETVQTRPFGKEVVLPEPVGISLDTEPLKNWVR</sequence>
<dbReference type="EMBL" id="JBITPR010000051">
    <property type="protein sequence ID" value="MFI7874352.1"/>
    <property type="molecule type" value="Genomic_DNA"/>
</dbReference>
<comment type="caution">
    <text evidence="2">The sequence shown here is derived from an EMBL/GenBank/DDBJ whole genome shotgun (WGS) entry which is preliminary data.</text>
</comment>
<dbReference type="InterPro" id="IPR012296">
    <property type="entry name" value="Nuclease_put_TT1808"/>
</dbReference>
<dbReference type="PANTHER" id="PTHR35400:SF3">
    <property type="entry name" value="SLL1072 PROTEIN"/>
    <property type="match status" value="1"/>
</dbReference>
<protein>
    <submittedName>
        <fullName evidence="2">Uma2 family endonuclease</fullName>
    </submittedName>
</protein>
<keyword evidence="2" id="KW-0540">Nuclease</keyword>
<keyword evidence="2" id="KW-0378">Hydrolase</keyword>
<proteinExistence type="predicted"/>
<dbReference type="RefSeq" id="WP_399594339.1">
    <property type="nucleotide sequence ID" value="NZ_JBITPR010000051.1"/>
</dbReference>
<name>A0ABW8BH42_9ACTN</name>
<keyword evidence="3" id="KW-1185">Reference proteome</keyword>
<dbReference type="Pfam" id="PF05685">
    <property type="entry name" value="Uma2"/>
    <property type="match status" value="1"/>
</dbReference>
<dbReference type="SUPFAM" id="SSF52980">
    <property type="entry name" value="Restriction endonuclease-like"/>
    <property type="match status" value="1"/>
</dbReference>
<reference evidence="2 3" key="1">
    <citation type="submission" date="2024-07" db="EMBL/GenBank/DDBJ databases">
        <title>Whole genome sequencing of Prodigiosin pigment-producing Streptomyces salinarius isolated from rhizosphere soil of Arachis hypogaea.</title>
        <authorList>
            <person name="Vidhya A."/>
            <person name="Ramya S."/>
        </authorList>
    </citation>
    <scope>NUCLEOTIDE SEQUENCE [LARGE SCALE GENOMIC DNA]</scope>
    <source>
        <strain evidence="2 3">VRMG2420</strain>
    </source>
</reference>
<dbReference type="InterPro" id="IPR008538">
    <property type="entry name" value="Uma2"/>
</dbReference>
<dbReference type="Gene3D" id="3.90.1570.10">
    <property type="entry name" value="tt1808, chain A"/>
    <property type="match status" value="1"/>
</dbReference>